<dbReference type="OrthoDB" id="66409at2759"/>
<gene>
    <name evidence="1" type="primary">SKDI15G2770</name>
    <name evidence="1" type="ORF">SKDI_15G2770</name>
</gene>
<dbReference type="GO" id="GO:0005886">
    <property type="term" value="C:plasma membrane"/>
    <property type="evidence" value="ECO:0007669"/>
    <property type="project" value="TreeGrafter"/>
</dbReference>
<protein>
    <submittedName>
        <fullName evidence="1">Uncharacterized protein</fullName>
    </submittedName>
</protein>
<dbReference type="Proteomes" id="UP001162087">
    <property type="component" value="Chromosome 15"/>
</dbReference>
<dbReference type="InterPro" id="IPR052809">
    <property type="entry name" value="Actin_polarity_regulatory"/>
</dbReference>
<evidence type="ECO:0000313" key="1">
    <source>
        <dbReference type="EMBL" id="CAI4051624.1"/>
    </source>
</evidence>
<evidence type="ECO:0000313" key="2">
    <source>
        <dbReference type="Proteomes" id="UP001162087"/>
    </source>
</evidence>
<dbReference type="GO" id="GO:0005935">
    <property type="term" value="C:cellular bud neck"/>
    <property type="evidence" value="ECO:0007669"/>
    <property type="project" value="TreeGrafter"/>
</dbReference>
<proteinExistence type="predicted"/>
<dbReference type="GO" id="GO:0051666">
    <property type="term" value="P:actin cortical patch localization"/>
    <property type="evidence" value="ECO:0007669"/>
    <property type="project" value="TreeGrafter"/>
</dbReference>
<dbReference type="Pfam" id="PF07792">
    <property type="entry name" value="Afi1"/>
    <property type="match status" value="1"/>
</dbReference>
<sequence length="900" mass="103087">MLRREVSKSRSSPGMENESSPFEMPNVSYIISAEFHNKLGPIVKHQYPKNIPGFKQSLHGEHNDNTSVSMNLANLMIPSSIERNPGKQDITVFTLYCNKFTQNYQLFPVPKDPRFNFNLHHRDQPDSNVGDSIHFDAENNHNVQNNRYTIVLDDDDELESQEVQDNQKVSDDEPLFFINVANTILDATNDRGAVIKSIAIGTPLKTFFAFKNILVLVLDLYMKAPSQDVATDILINCFNMLNSIDLSLINNIHSKTSIQDVLHSIHDESVFTKIFFDSDSTLKKLFRIHGFETKDKYGNTVTFHDQFIQYHFTKFKSKTLPSYFSKIPLQFDMIKRAPIYIENDYNELVLKFLNRFIPYLPKAGSKAKVWKLAINSTKLSKEDLCAFILSLANITANYAGDLPSYFKGNTTLIFPYMDISLVDSLRAYLTSSDNSIGCSAIIGTANPVFQYQLDIWDYYYNMDEDILYKNNGTEKLDTRVEIKNGSNALKKIFNRPHFSSYVVAENQFRLGRKLFSLLVDEYHDSDTMMGVLRRLNVLQLENLIGILKRREISSDIALKDEYIMFYKDFFIFPEFFDYFTLHSIELLSNLDNCLFSLGNAGLLFSTEQTYSRLSQILDIVKELFRMISISKTNVEKFLNACLNYSPSIILPSAESETNNFSKWSFEKEVHRGFNNYNSYMGIERDTHGVLLSSIDLFTQVYSFDILALFLTFTARDCRQRLPSTKSLTRKRTYLSRIAQSYSFRQFLQMSAHHTVRISGSNGQGFRNSGQSEFTNASSIITPKLKASPLLERRAFKISQAIVNLLYKLECHPIGRVLLGKYLHDQFREAYEELKIHVFDRKKDSGGTNPSNASSIIPSPCLATASVSLSLKRTEMSNNLKKISEQPESVDDTMGSPRKND</sequence>
<dbReference type="PANTHER" id="PTHR28245">
    <property type="entry name" value="ARF3-INTERACTING PROTEIN 1"/>
    <property type="match status" value="1"/>
</dbReference>
<organism evidence="1 2">
    <name type="scientific">Saccharomyces kudriavzevii (strain ATCC MYA-4449 / AS 2.2408 / CBS 8840 / NBRC 1802 / NCYC 2889)</name>
    <name type="common">Yeast</name>
    <dbReference type="NCBI Taxonomy" id="226230"/>
    <lineage>
        <taxon>Eukaryota</taxon>
        <taxon>Fungi</taxon>
        <taxon>Dikarya</taxon>
        <taxon>Ascomycota</taxon>
        <taxon>Saccharomycotina</taxon>
        <taxon>Saccharomycetes</taxon>
        <taxon>Saccharomycetales</taxon>
        <taxon>Saccharomycetaceae</taxon>
        <taxon>Saccharomyces</taxon>
    </lineage>
</organism>
<keyword evidence="2" id="KW-1185">Reference proteome</keyword>
<dbReference type="EMBL" id="OX365910">
    <property type="protein sequence ID" value="CAI4051624.1"/>
    <property type="molecule type" value="Genomic_DNA"/>
</dbReference>
<dbReference type="InterPro" id="IPR012860">
    <property type="entry name" value="Afi1_N"/>
</dbReference>
<dbReference type="InterPro" id="IPR037516">
    <property type="entry name" value="Tripartite_DENN"/>
</dbReference>
<reference evidence="1" key="1">
    <citation type="submission" date="2022-10" db="EMBL/GenBank/DDBJ databases">
        <authorList>
            <person name="Byrne P K."/>
        </authorList>
    </citation>
    <scope>NUCLEOTIDE SEQUENCE</scope>
    <source>
        <strain evidence="1">IFO1802</strain>
    </source>
</reference>
<dbReference type="GO" id="GO:0000282">
    <property type="term" value="P:cellular bud site selection"/>
    <property type="evidence" value="ECO:0007669"/>
    <property type="project" value="TreeGrafter"/>
</dbReference>
<dbReference type="Pfam" id="PF08616">
    <property type="entry name" value="SPA"/>
    <property type="match status" value="1"/>
</dbReference>
<dbReference type="PANTHER" id="PTHR28245:SF1">
    <property type="entry name" value="ARF3-INTERACTING PROTEIN 1"/>
    <property type="match status" value="1"/>
</dbReference>
<accession>A0AA35NKL2</accession>
<name>A0AA35NKL2_SACK1</name>
<dbReference type="PROSITE" id="PS50211">
    <property type="entry name" value="DENN"/>
    <property type="match status" value="1"/>
</dbReference>